<evidence type="ECO:0000256" key="1">
    <source>
        <dbReference type="SAM" id="Phobius"/>
    </source>
</evidence>
<accession>A0A828U9T6</accession>
<dbReference type="Proteomes" id="UP000005272">
    <property type="component" value="Unassembled WGS sequence"/>
</dbReference>
<keyword evidence="1" id="KW-0812">Transmembrane</keyword>
<dbReference type="EMBL" id="AIFC01000017">
    <property type="protein sequence ID" value="EHU46618.1"/>
    <property type="molecule type" value="Genomic_DNA"/>
</dbReference>
<evidence type="ECO:0000313" key="3">
    <source>
        <dbReference type="Proteomes" id="UP000005272"/>
    </source>
</evidence>
<name>A0A828U9T6_ECOLX</name>
<dbReference type="AlphaFoldDB" id="A0A828U9T6"/>
<keyword evidence="1" id="KW-0472">Membrane</keyword>
<protein>
    <submittedName>
        <fullName evidence="2">Uncharacterized protein</fullName>
    </submittedName>
</protein>
<feature type="transmembrane region" description="Helical" evidence="1">
    <location>
        <begin position="6"/>
        <end position="25"/>
    </location>
</feature>
<organism evidence="2 3">
    <name type="scientific">Escherichia coli DEC2D</name>
    <dbReference type="NCBI Taxonomy" id="868141"/>
    <lineage>
        <taxon>Bacteria</taxon>
        <taxon>Pseudomonadati</taxon>
        <taxon>Pseudomonadota</taxon>
        <taxon>Gammaproteobacteria</taxon>
        <taxon>Enterobacterales</taxon>
        <taxon>Enterobacteriaceae</taxon>
        <taxon>Escherichia</taxon>
    </lineage>
</organism>
<sequence length="58" mass="6936">MPRIFTFYGYFFALCLIKTFITLMWGTQKRKCRRKPFAKIERLLLGAQQFRAPLICAM</sequence>
<keyword evidence="1" id="KW-1133">Transmembrane helix</keyword>
<comment type="caution">
    <text evidence="2">The sequence shown here is derived from an EMBL/GenBank/DDBJ whole genome shotgun (WGS) entry which is preliminary data.</text>
</comment>
<reference evidence="2 3" key="1">
    <citation type="journal article" date="2012" name="J. Bacteriol.">
        <title>Draft Genome Sequences of the Diarrheagenic Escherichia coli Collection.</title>
        <authorList>
            <person name="Hazen T.H."/>
            <person name="Sahl J.W."/>
            <person name="Redman J.C."/>
            <person name="Morris C.R."/>
            <person name="Daugherty S.C."/>
            <person name="Chibucos M.C."/>
            <person name="Sengamalay N.A."/>
            <person name="Fraser-Liggett C.M."/>
            <person name="Steinsland H."/>
            <person name="Whittam T.S."/>
            <person name="Whittam B."/>
            <person name="Manning S.D."/>
            <person name="Rasko D.A."/>
        </authorList>
    </citation>
    <scope>NUCLEOTIDE SEQUENCE [LARGE SCALE GENOMIC DNA]</scope>
    <source>
        <strain evidence="2 3">DEC2D</strain>
    </source>
</reference>
<evidence type="ECO:0000313" key="2">
    <source>
        <dbReference type="EMBL" id="EHU46618.1"/>
    </source>
</evidence>
<gene>
    <name evidence="2" type="ORF">ECDEC2D_1585</name>
</gene>
<proteinExistence type="predicted"/>